<dbReference type="AlphaFoldDB" id="A0A8I1DH42"/>
<dbReference type="Proteomes" id="UP000644140">
    <property type="component" value="Chromosome"/>
</dbReference>
<dbReference type="RefSeq" id="WP_198114823.1">
    <property type="nucleotide sequence ID" value="NZ_CP066121.1"/>
</dbReference>
<name>A0A8I1DH42_ACIBZ</name>
<accession>A0A8I1DH42</accession>
<evidence type="ECO:0000313" key="1">
    <source>
        <dbReference type="EMBL" id="UUN95944.1"/>
    </source>
</evidence>
<sequence length="151" mass="16030">MNCPSCNSSNTKTLSMVWSGGTRNGKSGFGGVGLSSSGRITVGGGKGSSTSQSNLAATCAPPKKSSLPKLVIFIIFIMLWIPLFAAVVSVFSAPTFFKGLGTFVITAPLLALLTYGLIKLYKRMSAKDKNAESNYSRTWICLRCGTRYIPS</sequence>
<reference evidence="1" key="1">
    <citation type="submission" date="2022-02" db="EMBL/GenBank/DDBJ databases">
        <title>Characterization of Tn125 harboring carbapenem-resistant Acinetobacter bereziniae clinical isolates.</title>
        <authorList>
            <person name="Wong N.-K."/>
            <person name="Pan Q."/>
        </authorList>
    </citation>
    <scope>NUCLEOTIDE SEQUENCE</scope>
    <source>
        <strain evidence="1">GD03393</strain>
    </source>
</reference>
<organism evidence="1 2">
    <name type="scientific">Acinetobacter bereziniae</name>
    <name type="common">Acinetobacter genomosp. 10</name>
    <dbReference type="NCBI Taxonomy" id="106648"/>
    <lineage>
        <taxon>Bacteria</taxon>
        <taxon>Pseudomonadati</taxon>
        <taxon>Pseudomonadota</taxon>
        <taxon>Gammaproteobacteria</taxon>
        <taxon>Moraxellales</taxon>
        <taxon>Moraxellaceae</taxon>
        <taxon>Acinetobacter</taxon>
    </lineage>
</organism>
<evidence type="ECO:0000313" key="2">
    <source>
        <dbReference type="Proteomes" id="UP000644140"/>
    </source>
</evidence>
<gene>
    <name evidence="1" type="ORF">I9054_011155</name>
</gene>
<proteinExistence type="predicted"/>
<protein>
    <submittedName>
        <fullName evidence="1">Uncharacterized protein</fullName>
    </submittedName>
</protein>
<dbReference type="EMBL" id="CP092085">
    <property type="protein sequence ID" value="UUN95944.1"/>
    <property type="molecule type" value="Genomic_DNA"/>
</dbReference>